<sequence length="193" mass="22736">MSEREKIKTTKEQIVDYWIGHEDECGLSVDFAEAHERCWRCGCKRGLARCHIIPDSLGGRDTPSNFVLLYSRCHLDNPNVADPEVMWDWLRAYAVPFYDTFWNIHGMKEYERIYGVSFRQEMKARNITKKNQDEINEILNETIRKASYHFGDPHLNIATLAGIYRMAIKEYDLRHGLETEKKIRPCINMSEFL</sequence>
<dbReference type="GO" id="GO:0003676">
    <property type="term" value="F:nucleic acid binding"/>
    <property type="evidence" value="ECO:0007669"/>
    <property type="project" value="InterPro"/>
</dbReference>
<reference evidence="2" key="3">
    <citation type="submission" date="2022-01" db="EMBL/GenBank/DDBJ databases">
        <title>Collection of gut derived symbiotic bacterial strains cultured from healthy donors.</title>
        <authorList>
            <person name="Lin H."/>
            <person name="Kohout C."/>
            <person name="Waligurski E."/>
            <person name="Pamer E.G."/>
        </authorList>
    </citation>
    <scope>NUCLEOTIDE SEQUENCE</scope>
    <source>
        <strain evidence="2">DFI.6.55</strain>
    </source>
</reference>
<dbReference type="GO" id="GO:0004519">
    <property type="term" value="F:endonuclease activity"/>
    <property type="evidence" value="ECO:0007669"/>
    <property type="project" value="UniProtKB-KW"/>
</dbReference>
<gene>
    <name evidence="3" type="ORF">G5B36_09340</name>
    <name evidence="2" type="ORF">L0N08_26260</name>
</gene>
<dbReference type="Pfam" id="PF01844">
    <property type="entry name" value="HNH"/>
    <property type="match status" value="1"/>
</dbReference>
<reference evidence="3" key="2">
    <citation type="submission" date="2020-02" db="EMBL/GenBank/DDBJ databases">
        <authorList>
            <person name="Littmann E."/>
            <person name="Sorbara M."/>
        </authorList>
    </citation>
    <scope>NUCLEOTIDE SEQUENCE</scope>
    <source>
        <strain evidence="3">MSK.1.17</strain>
    </source>
</reference>
<keyword evidence="2" id="KW-0378">Hydrolase</keyword>
<protein>
    <submittedName>
        <fullName evidence="2">HNH endonuclease</fullName>
    </submittedName>
</protein>
<dbReference type="InterPro" id="IPR002711">
    <property type="entry name" value="HNH"/>
</dbReference>
<evidence type="ECO:0000259" key="1">
    <source>
        <dbReference type="Pfam" id="PF01844"/>
    </source>
</evidence>
<dbReference type="GO" id="GO:0008270">
    <property type="term" value="F:zinc ion binding"/>
    <property type="evidence" value="ECO:0007669"/>
    <property type="project" value="InterPro"/>
</dbReference>
<name>A0AAW5BXN5_9FIRM</name>
<dbReference type="Proteomes" id="UP000669239">
    <property type="component" value="Unassembled WGS sequence"/>
</dbReference>
<keyword evidence="2" id="KW-0255">Endonuclease</keyword>
<comment type="caution">
    <text evidence="2">The sequence shown here is derived from an EMBL/GenBank/DDBJ whole genome shotgun (WGS) entry which is preliminary data.</text>
</comment>
<evidence type="ECO:0000313" key="3">
    <source>
        <dbReference type="EMBL" id="NSJ48901.1"/>
    </source>
</evidence>
<accession>A0AAW5BXN5</accession>
<dbReference type="AlphaFoldDB" id="A0AAW5BXN5"/>
<dbReference type="EMBL" id="JAAITT010000011">
    <property type="protein sequence ID" value="NSJ48901.1"/>
    <property type="molecule type" value="Genomic_DNA"/>
</dbReference>
<evidence type="ECO:0000313" key="5">
    <source>
        <dbReference type="Proteomes" id="UP001299608"/>
    </source>
</evidence>
<keyword evidence="4" id="KW-1185">Reference proteome</keyword>
<dbReference type="GeneID" id="97208217"/>
<dbReference type="InterPro" id="IPR003615">
    <property type="entry name" value="HNH_nuc"/>
</dbReference>
<feature type="domain" description="HNH" evidence="1">
    <location>
        <begin position="38"/>
        <end position="76"/>
    </location>
</feature>
<dbReference type="Gene3D" id="1.10.30.50">
    <property type="match status" value="1"/>
</dbReference>
<evidence type="ECO:0000313" key="2">
    <source>
        <dbReference type="EMBL" id="MCG4748925.1"/>
    </source>
</evidence>
<proteinExistence type="predicted"/>
<reference evidence="3 4" key="1">
    <citation type="journal article" date="2020" name="Cell Host Microbe">
        <title>Functional and Genomic Variation between Human-Derived Isolates of Lachnospiraceae Reveals Inter- and Intra-Species Diversity.</title>
        <authorList>
            <person name="Sorbara M.T."/>
            <person name="Littmann E.R."/>
            <person name="Fontana E."/>
            <person name="Moody T.U."/>
            <person name="Kohout C.E."/>
            <person name="Gjonbalaj M."/>
            <person name="Eaton V."/>
            <person name="Seok R."/>
            <person name="Leiner I.M."/>
            <person name="Pamer E.G."/>
        </authorList>
    </citation>
    <scope>NUCLEOTIDE SEQUENCE [LARGE SCALE GENOMIC DNA]</scope>
    <source>
        <strain evidence="3 4">MSK.1.17</strain>
    </source>
</reference>
<dbReference type="EMBL" id="JAKNGE010000046">
    <property type="protein sequence ID" value="MCG4748925.1"/>
    <property type="molecule type" value="Genomic_DNA"/>
</dbReference>
<dbReference type="Proteomes" id="UP001299608">
    <property type="component" value="Unassembled WGS sequence"/>
</dbReference>
<dbReference type="CDD" id="cd00085">
    <property type="entry name" value="HNHc"/>
    <property type="match status" value="1"/>
</dbReference>
<keyword evidence="2" id="KW-0540">Nuclease</keyword>
<organism evidence="2 5">
    <name type="scientific">Enterocloster aldenensis</name>
    <dbReference type="NCBI Taxonomy" id="358742"/>
    <lineage>
        <taxon>Bacteria</taxon>
        <taxon>Bacillati</taxon>
        <taxon>Bacillota</taxon>
        <taxon>Clostridia</taxon>
        <taxon>Lachnospirales</taxon>
        <taxon>Lachnospiraceae</taxon>
        <taxon>Enterocloster</taxon>
    </lineage>
</organism>
<evidence type="ECO:0000313" key="4">
    <source>
        <dbReference type="Proteomes" id="UP000669239"/>
    </source>
</evidence>
<dbReference type="RefSeq" id="WP_165640898.1">
    <property type="nucleotide sequence ID" value="NZ_BAABZL010000001.1"/>
</dbReference>